<comment type="similarity">
    <text evidence="1">Belongs to the short-chain dehydrogenases/reductases (SDR) family.</text>
</comment>
<dbReference type="InterPro" id="IPR050259">
    <property type="entry name" value="SDR"/>
</dbReference>
<dbReference type="PRINTS" id="PR00080">
    <property type="entry name" value="SDRFAMILY"/>
</dbReference>
<organism evidence="2 3">
    <name type="scientific">Saccharopolyspora mangrovi</name>
    <dbReference type="NCBI Taxonomy" id="3082379"/>
    <lineage>
        <taxon>Bacteria</taxon>
        <taxon>Bacillati</taxon>
        <taxon>Actinomycetota</taxon>
        <taxon>Actinomycetes</taxon>
        <taxon>Pseudonocardiales</taxon>
        <taxon>Pseudonocardiaceae</taxon>
        <taxon>Saccharopolyspora</taxon>
    </lineage>
</organism>
<name>A0ABU6AC02_9PSEU</name>
<dbReference type="Pfam" id="PF13561">
    <property type="entry name" value="adh_short_C2"/>
    <property type="match status" value="1"/>
</dbReference>
<dbReference type="InterPro" id="IPR036291">
    <property type="entry name" value="NAD(P)-bd_dom_sf"/>
</dbReference>
<evidence type="ECO:0000313" key="3">
    <source>
        <dbReference type="Proteomes" id="UP001327093"/>
    </source>
</evidence>
<dbReference type="NCBIfam" id="NF005468">
    <property type="entry name" value="PRK07062.1"/>
    <property type="match status" value="1"/>
</dbReference>
<dbReference type="PANTHER" id="PTHR42879:SF6">
    <property type="entry name" value="NADPH-DEPENDENT REDUCTASE BACG"/>
    <property type="match status" value="1"/>
</dbReference>
<dbReference type="Gene3D" id="3.40.50.720">
    <property type="entry name" value="NAD(P)-binding Rossmann-like Domain"/>
    <property type="match status" value="1"/>
</dbReference>
<keyword evidence="3" id="KW-1185">Reference proteome</keyword>
<protein>
    <submittedName>
        <fullName evidence="2">SDR family oxidoreductase</fullName>
    </submittedName>
</protein>
<dbReference type="Proteomes" id="UP001327093">
    <property type="component" value="Unassembled WGS sequence"/>
</dbReference>
<accession>A0ABU6AC02</accession>
<gene>
    <name evidence="2" type="ORF">R4I43_16810</name>
</gene>
<sequence>MDLGLTGRTVLVTGASSGVGLATTRMLLAEGANVAACARDAERLKTALDGLPGNLHLGACDVLDRDCVQEFVERSAERFGGIDGVVNNAGRSLMARLAETEDRQWRDELELKIFSVLHVVRAAQPWLRESTAASVVNINAILARQPEARLAATSAARAALLNLSKTLAGELAADDIRVNSVCLGLIDTGQWRRRYERSGSTAEFSEWSAELAADRGIPLGRLGTADEVAFPIVALLSPRASYLTGTALDVGGGIARYL</sequence>
<dbReference type="SUPFAM" id="SSF51735">
    <property type="entry name" value="NAD(P)-binding Rossmann-fold domains"/>
    <property type="match status" value="1"/>
</dbReference>
<dbReference type="InterPro" id="IPR002347">
    <property type="entry name" value="SDR_fam"/>
</dbReference>
<dbReference type="PANTHER" id="PTHR42879">
    <property type="entry name" value="3-OXOACYL-(ACYL-CARRIER-PROTEIN) REDUCTASE"/>
    <property type="match status" value="1"/>
</dbReference>
<evidence type="ECO:0000313" key="2">
    <source>
        <dbReference type="EMBL" id="MEB3369070.1"/>
    </source>
</evidence>
<comment type="caution">
    <text evidence="2">The sequence shown here is derived from an EMBL/GenBank/DDBJ whole genome shotgun (WGS) entry which is preliminary data.</text>
</comment>
<reference evidence="2 3" key="1">
    <citation type="submission" date="2023-10" db="EMBL/GenBank/DDBJ databases">
        <title>Saccharopolyspora sp. nov., isolated from mangrove soil.</title>
        <authorList>
            <person name="Lu Y."/>
            <person name="Liu W."/>
        </authorList>
    </citation>
    <scope>NUCLEOTIDE SEQUENCE [LARGE SCALE GENOMIC DNA]</scope>
    <source>
        <strain evidence="2 3">S2-29</strain>
    </source>
</reference>
<evidence type="ECO:0000256" key="1">
    <source>
        <dbReference type="ARBA" id="ARBA00006484"/>
    </source>
</evidence>
<dbReference type="RefSeq" id="WP_324266565.1">
    <property type="nucleotide sequence ID" value="NZ_JAWLNX010000010.1"/>
</dbReference>
<proteinExistence type="inferred from homology"/>
<dbReference type="PRINTS" id="PR00081">
    <property type="entry name" value="GDHRDH"/>
</dbReference>
<dbReference type="EMBL" id="JAWLNX010000010">
    <property type="protein sequence ID" value="MEB3369070.1"/>
    <property type="molecule type" value="Genomic_DNA"/>
</dbReference>